<comment type="subunit">
    <text evidence="4">Homotetramer.</text>
</comment>
<dbReference type="InterPro" id="IPR004443">
    <property type="entry name" value="YjeF_N_dom"/>
</dbReference>
<comment type="cofactor">
    <cofactor evidence="5 6">
        <name>K(+)</name>
        <dbReference type="ChEBI" id="CHEBI:29103"/>
    </cofactor>
    <text evidence="5 6">Binds 1 potassium ion per subunit.</text>
</comment>
<dbReference type="NCBIfam" id="TIGR00196">
    <property type="entry name" value="yjeF_cterm"/>
    <property type="match status" value="1"/>
</dbReference>
<keyword evidence="4 6" id="KW-0456">Lyase</keyword>
<dbReference type="EC" id="4.2.1.136" evidence="6"/>
<evidence type="ECO:0000313" key="10">
    <source>
        <dbReference type="Proteomes" id="UP000812270"/>
    </source>
</evidence>
<comment type="catalytic activity">
    <reaction evidence="4 6">
        <text>(6S)-NADHX + ADP = AMP + phosphate + NADH + H(+)</text>
        <dbReference type="Rhea" id="RHEA:32223"/>
        <dbReference type="ChEBI" id="CHEBI:15378"/>
        <dbReference type="ChEBI" id="CHEBI:43474"/>
        <dbReference type="ChEBI" id="CHEBI:57945"/>
        <dbReference type="ChEBI" id="CHEBI:64074"/>
        <dbReference type="ChEBI" id="CHEBI:456215"/>
        <dbReference type="ChEBI" id="CHEBI:456216"/>
        <dbReference type="EC" id="4.2.1.136"/>
    </reaction>
</comment>
<comment type="similarity">
    <text evidence="6">In the N-terminal section; belongs to the NnrE/AIBP family.</text>
</comment>
<dbReference type="NCBIfam" id="TIGR00197">
    <property type="entry name" value="yjeF_nterm"/>
    <property type="match status" value="1"/>
</dbReference>
<keyword evidence="3" id="KW-0511">Multifunctional enzyme</keyword>
<evidence type="ECO:0000256" key="6">
    <source>
        <dbReference type="PIRNR" id="PIRNR017184"/>
    </source>
</evidence>
<feature type="binding site" evidence="4">
    <location>
        <position position="260"/>
    </location>
    <ligand>
        <name>(6S)-NADPHX</name>
        <dbReference type="ChEBI" id="CHEBI:64076"/>
    </ligand>
</feature>
<comment type="function">
    <text evidence="5">Catalyzes the epimerization of the S- and R-forms of NAD(P)HX, a damaged form of NAD(P)H that is a result of enzymatic or heat-dependent hydration. This is a prerequisite for the S-specific NAD(P)H-hydrate dehydratase to allow the repair of both epimers of NAD(P)HX.</text>
</comment>
<keyword evidence="5 6" id="KW-0479">Metal-binding</keyword>
<comment type="catalytic activity">
    <reaction evidence="4 6">
        <text>(6S)-NADPHX + ADP = AMP + phosphate + NADPH + H(+)</text>
        <dbReference type="Rhea" id="RHEA:32235"/>
        <dbReference type="ChEBI" id="CHEBI:15378"/>
        <dbReference type="ChEBI" id="CHEBI:43474"/>
        <dbReference type="ChEBI" id="CHEBI:57783"/>
        <dbReference type="ChEBI" id="CHEBI:64076"/>
        <dbReference type="ChEBI" id="CHEBI:456215"/>
        <dbReference type="ChEBI" id="CHEBI:456216"/>
        <dbReference type="EC" id="4.2.1.136"/>
    </reaction>
</comment>
<feature type="binding site" evidence="4">
    <location>
        <position position="439"/>
    </location>
    <ligand>
        <name>(6S)-NADPHX</name>
        <dbReference type="ChEBI" id="CHEBI:64076"/>
    </ligand>
</feature>
<comment type="cofactor">
    <cofactor evidence="4">
        <name>Mg(2+)</name>
        <dbReference type="ChEBI" id="CHEBI:18420"/>
    </cofactor>
</comment>
<dbReference type="GO" id="GO:0046872">
    <property type="term" value="F:metal ion binding"/>
    <property type="evidence" value="ECO:0007669"/>
    <property type="project" value="UniProtKB-KW"/>
</dbReference>
<dbReference type="PROSITE" id="PS51383">
    <property type="entry name" value="YJEF_C_3"/>
    <property type="match status" value="1"/>
</dbReference>
<accession>A0A9E2SE86</accession>
<dbReference type="GO" id="GO:0052856">
    <property type="term" value="F:NAD(P)HX epimerase activity"/>
    <property type="evidence" value="ECO:0007669"/>
    <property type="project" value="UniProtKB-UniRule"/>
</dbReference>
<dbReference type="Proteomes" id="UP000812270">
    <property type="component" value="Unassembled WGS sequence"/>
</dbReference>
<comment type="catalytic activity">
    <reaction evidence="5 6">
        <text>(6R)-NADPHX = (6S)-NADPHX</text>
        <dbReference type="Rhea" id="RHEA:32227"/>
        <dbReference type="ChEBI" id="CHEBI:64076"/>
        <dbReference type="ChEBI" id="CHEBI:64077"/>
        <dbReference type="EC" id="5.1.99.6"/>
    </reaction>
</comment>
<dbReference type="HAMAP" id="MF_01966">
    <property type="entry name" value="NADHX_epimerase"/>
    <property type="match status" value="1"/>
</dbReference>
<evidence type="ECO:0000256" key="5">
    <source>
        <dbReference type="HAMAP-Rule" id="MF_01966"/>
    </source>
</evidence>
<feature type="binding site" evidence="5">
    <location>
        <begin position="57"/>
        <end position="61"/>
    </location>
    <ligand>
        <name>(6S)-NADPHX</name>
        <dbReference type="ChEBI" id="CHEBI:64076"/>
    </ligand>
</feature>
<dbReference type="InterPro" id="IPR000631">
    <property type="entry name" value="CARKD"/>
</dbReference>
<dbReference type="PIRSF" id="PIRSF017184">
    <property type="entry name" value="Nnr"/>
    <property type="match status" value="1"/>
</dbReference>
<gene>
    <name evidence="4" type="primary">nnrD</name>
    <name evidence="5" type="synonym">nnrE</name>
    <name evidence="9" type="ORF">KTO63_23240</name>
</gene>
<evidence type="ECO:0000256" key="2">
    <source>
        <dbReference type="ARBA" id="ARBA00022840"/>
    </source>
</evidence>
<dbReference type="EMBL" id="JAHSPG010000017">
    <property type="protein sequence ID" value="MBV4360099.1"/>
    <property type="molecule type" value="Genomic_DNA"/>
</dbReference>
<organism evidence="9 10">
    <name type="scientific">Pinibacter aurantiacus</name>
    <dbReference type="NCBI Taxonomy" id="2851599"/>
    <lineage>
        <taxon>Bacteria</taxon>
        <taxon>Pseudomonadati</taxon>
        <taxon>Bacteroidota</taxon>
        <taxon>Chitinophagia</taxon>
        <taxon>Chitinophagales</taxon>
        <taxon>Chitinophagaceae</taxon>
        <taxon>Pinibacter</taxon>
    </lineage>
</organism>
<sequence length="504" mass="55063">MQILSAEQIREWDAFTIAHEPVASVDLMERAAEACVEWVEKKSWLHFDYTVYCGKGNNGGDGLAIARMLSQRGCKVTVHILEFGHKGTDDFQANLERLHECNVPIVFIQDNVFHPIPKGNIIIDALFGSGLNRPLEGIVADLVDFVNKSGNTIISIDVPSGLFTDKSSKGNTVVKAAYTLSFQVYKTAFVMAENGGYTGQIEILDIGLHKDYLEQSKDAFFQMTDEKFIRSIYKKRTSFSHKGNFGHALLMAGSYGKMGAAVMAAKACLRSGVGLLTVHLPKTGVDIMQTSTHEAMVSIDKDEHCITTLPDDLLKYNVIGVGPGIGTEDKTRSLLPAILQLKKPLVIDADALNIIAENKALLQQLPAETILTPHPKEFDRLFGESPNDFVRMEKAQHAAEKHNCVIVLKGHNTFIAAPGTKGFFNNTGNPGMATGGSGDVLTGIVTGLLAQKYSALHSAILGVYLHGLSADMALQFNSFETLLPSDIIKYLYKGFKSIITEKKE</sequence>
<feature type="binding site" evidence="5">
    <location>
        <position position="160"/>
    </location>
    <ligand>
        <name>K(+)</name>
        <dbReference type="ChEBI" id="CHEBI:29103"/>
    </ligand>
</feature>
<dbReference type="PANTHER" id="PTHR12592:SF0">
    <property type="entry name" value="ATP-DEPENDENT (S)-NAD(P)H-HYDRATE DEHYDRATASE"/>
    <property type="match status" value="1"/>
</dbReference>
<dbReference type="PROSITE" id="PS01050">
    <property type="entry name" value="YJEF_C_2"/>
    <property type="match status" value="1"/>
</dbReference>
<feature type="binding site" evidence="4">
    <location>
        <position position="438"/>
    </location>
    <ligand>
        <name>AMP</name>
        <dbReference type="ChEBI" id="CHEBI:456215"/>
    </ligand>
</feature>
<keyword evidence="2 4" id="KW-0067">ATP-binding</keyword>
<keyword evidence="1 4" id="KW-0547">Nucleotide-binding</keyword>
<evidence type="ECO:0000259" key="8">
    <source>
        <dbReference type="PROSITE" id="PS51385"/>
    </source>
</evidence>
<comment type="caution">
    <text evidence="9">The sequence shown here is derived from an EMBL/GenBank/DDBJ whole genome shotgun (WGS) entry which is preliminary data.</text>
</comment>
<dbReference type="GO" id="GO:0046496">
    <property type="term" value="P:nicotinamide nucleotide metabolic process"/>
    <property type="evidence" value="ECO:0007669"/>
    <property type="project" value="UniProtKB-UniRule"/>
</dbReference>
<comment type="similarity">
    <text evidence="6">In the C-terminal section; belongs to the NnrD/CARKD family.</text>
</comment>
<dbReference type="InterPro" id="IPR030677">
    <property type="entry name" value="Nnr"/>
</dbReference>
<evidence type="ECO:0000256" key="3">
    <source>
        <dbReference type="ARBA" id="ARBA00023268"/>
    </source>
</evidence>
<dbReference type="PANTHER" id="PTHR12592">
    <property type="entry name" value="ATP-DEPENDENT (S)-NAD(P)H-HYDRATE DEHYDRATASE FAMILY MEMBER"/>
    <property type="match status" value="1"/>
</dbReference>
<dbReference type="CDD" id="cd01171">
    <property type="entry name" value="YXKO-related"/>
    <property type="match status" value="1"/>
</dbReference>
<dbReference type="GO" id="GO:0110051">
    <property type="term" value="P:metabolite repair"/>
    <property type="evidence" value="ECO:0007669"/>
    <property type="project" value="TreeGrafter"/>
</dbReference>
<evidence type="ECO:0000259" key="7">
    <source>
        <dbReference type="PROSITE" id="PS51383"/>
    </source>
</evidence>
<dbReference type="HAMAP" id="MF_01965">
    <property type="entry name" value="NADHX_dehydratase"/>
    <property type="match status" value="1"/>
</dbReference>
<feature type="domain" description="YjeF N-terminal" evidence="8">
    <location>
        <begin position="9"/>
        <end position="214"/>
    </location>
</feature>
<comment type="function">
    <text evidence="4">Catalyzes the dehydration of the S-form of NAD(P)HX at the expense of ADP, which is converted to AMP. Together with NAD(P)HX epimerase, which catalyzes the epimerization of the S- and R-forms, the enzyme allows the repair of both epimers of NAD(P)HX, a damaged form of NAD(P)H that is a result of enzymatic or heat-dependent hydration.</text>
</comment>
<feature type="binding site" evidence="5">
    <location>
        <position position="124"/>
    </location>
    <ligand>
        <name>K(+)</name>
        <dbReference type="ChEBI" id="CHEBI:29103"/>
    </ligand>
</feature>
<comment type="caution">
    <text evidence="5">Lacks conserved residue(s) required for the propagation of feature annotation.</text>
</comment>
<feature type="binding site" evidence="4">
    <location>
        <begin position="409"/>
        <end position="413"/>
    </location>
    <ligand>
        <name>AMP</name>
        <dbReference type="ChEBI" id="CHEBI:456215"/>
    </ligand>
</feature>
<dbReference type="RefSeq" id="WP_217794372.1">
    <property type="nucleotide sequence ID" value="NZ_JAHSPG010000017.1"/>
</dbReference>
<dbReference type="Pfam" id="PF01256">
    <property type="entry name" value="Carb_kinase"/>
    <property type="match status" value="1"/>
</dbReference>
<feature type="binding site" evidence="4">
    <location>
        <position position="324"/>
    </location>
    <ligand>
        <name>(6S)-NADPHX</name>
        <dbReference type="ChEBI" id="CHEBI:64076"/>
    </ligand>
</feature>
<keyword evidence="4 6" id="KW-0521">NADP</keyword>
<keyword evidence="5 6" id="KW-0413">Isomerase</keyword>
<evidence type="ECO:0000256" key="4">
    <source>
        <dbReference type="HAMAP-Rule" id="MF_01965"/>
    </source>
</evidence>
<comment type="similarity">
    <text evidence="5">Belongs to the NnrE/AIBP family.</text>
</comment>
<dbReference type="GO" id="GO:0005524">
    <property type="term" value="F:ATP binding"/>
    <property type="evidence" value="ECO:0007669"/>
    <property type="project" value="UniProtKB-KW"/>
</dbReference>
<keyword evidence="4 6" id="KW-0520">NAD</keyword>
<dbReference type="EC" id="5.1.99.6" evidence="6"/>
<dbReference type="InterPro" id="IPR017953">
    <property type="entry name" value="Carbohydrate_kinase_pred_CS"/>
</dbReference>
<feature type="binding site" evidence="4">
    <location>
        <position position="374"/>
    </location>
    <ligand>
        <name>(6S)-NADPHX</name>
        <dbReference type="ChEBI" id="CHEBI:64076"/>
    </ligand>
</feature>
<name>A0A9E2SE86_9BACT</name>
<protein>
    <recommendedName>
        <fullName evidence="6">Bifunctional NAD(P)H-hydrate repair enzyme</fullName>
    </recommendedName>
    <alternativeName>
        <fullName evidence="6">Nicotinamide nucleotide repair protein</fullName>
    </alternativeName>
    <domain>
        <recommendedName>
            <fullName evidence="6">ADP-dependent (S)-NAD(P)H-hydrate dehydratase</fullName>
            <ecNumber evidence="6">4.2.1.136</ecNumber>
        </recommendedName>
        <alternativeName>
            <fullName evidence="6">ADP-dependent NAD(P)HX dehydratase</fullName>
        </alternativeName>
    </domain>
    <domain>
        <recommendedName>
            <fullName evidence="6">NAD(P)H-hydrate epimerase</fullName>
            <ecNumber evidence="6">5.1.99.6</ecNumber>
        </recommendedName>
    </domain>
</protein>
<comment type="function">
    <text evidence="6">Bifunctional enzyme that catalyzes the epimerization of the S- and R-forms of NAD(P)HX and the dehydration of the S-form of NAD(P)HX at the expense of ADP, which is converted to AMP. This allows the repair of both epimers of NAD(P)HX, a damaged form of NAD(P)H that is a result of enzymatic or heat-dependent hydration.</text>
</comment>
<dbReference type="PROSITE" id="PS51385">
    <property type="entry name" value="YJEF_N"/>
    <property type="match status" value="1"/>
</dbReference>
<comment type="similarity">
    <text evidence="4">Belongs to the NnrD/CARKD family.</text>
</comment>
<feature type="domain" description="YjeF C-terminal" evidence="7">
    <location>
        <begin position="225"/>
        <end position="498"/>
    </location>
</feature>
<keyword evidence="10" id="KW-1185">Reference proteome</keyword>
<feature type="binding site" evidence="5">
    <location>
        <begin position="128"/>
        <end position="134"/>
    </location>
    <ligand>
        <name>(6S)-NADPHX</name>
        <dbReference type="ChEBI" id="CHEBI:64076"/>
    </ligand>
</feature>
<reference evidence="9" key="1">
    <citation type="submission" date="2021-06" db="EMBL/GenBank/DDBJ databases">
        <authorList>
            <person name="Huq M.A."/>
        </authorList>
    </citation>
    <scope>NUCLEOTIDE SEQUENCE</scope>
    <source>
        <strain evidence="9">MAH-26</strain>
    </source>
</reference>
<dbReference type="Pfam" id="PF03853">
    <property type="entry name" value="YjeF_N"/>
    <property type="match status" value="1"/>
</dbReference>
<dbReference type="AlphaFoldDB" id="A0A9E2SE86"/>
<feature type="binding site" evidence="5">
    <location>
        <position position="58"/>
    </location>
    <ligand>
        <name>K(+)</name>
        <dbReference type="ChEBI" id="CHEBI:29103"/>
    </ligand>
</feature>
<dbReference type="GO" id="GO:0052855">
    <property type="term" value="F:ADP-dependent NAD(P)H-hydrate dehydratase activity"/>
    <property type="evidence" value="ECO:0007669"/>
    <property type="project" value="UniProtKB-UniRule"/>
</dbReference>
<proteinExistence type="inferred from homology"/>
<comment type="catalytic activity">
    <reaction evidence="5 6">
        <text>(6R)-NADHX = (6S)-NADHX</text>
        <dbReference type="Rhea" id="RHEA:32215"/>
        <dbReference type="ChEBI" id="CHEBI:64074"/>
        <dbReference type="ChEBI" id="CHEBI:64075"/>
        <dbReference type="EC" id="5.1.99.6"/>
    </reaction>
</comment>
<keyword evidence="5 6" id="KW-0630">Potassium</keyword>
<feature type="binding site" evidence="5">
    <location>
        <position position="157"/>
    </location>
    <ligand>
        <name>(6S)-NADPHX</name>
        <dbReference type="ChEBI" id="CHEBI:64076"/>
    </ligand>
</feature>
<evidence type="ECO:0000256" key="1">
    <source>
        <dbReference type="ARBA" id="ARBA00022741"/>
    </source>
</evidence>
<evidence type="ECO:0000313" key="9">
    <source>
        <dbReference type="EMBL" id="MBV4360099.1"/>
    </source>
</evidence>